<reference evidence="1" key="1">
    <citation type="submission" date="2021-11" db="EMBL/GenBank/DDBJ databases">
        <title>Study of the species diversity of bacterial strains isolated from a unique natural object - Shulgan-Tash cave (Bashkiria).</title>
        <authorList>
            <person name="Sazanova A.L."/>
            <person name="Chirak E.R."/>
            <person name="Safronova V.I."/>
        </authorList>
    </citation>
    <scope>NUCLEOTIDE SEQUENCE</scope>
    <source>
        <strain evidence="1">P1</strain>
    </source>
</reference>
<evidence type="ECO:0000313" key="2">
    <source>
        <dbReference type="Proteomes" id="UP001059663"/>
    </source>
</evidence>
<name>A0AC61U1T2_9MICO</name>
<evidence type="ECO:0000313" key="1">
    <source>
        <dbReference type="EMBL" id="UUZ43975.1"/>
    </source>
</evidence>
<sequence length="246" mass="26855">MVARAVLAISACNVIDIRPAVLSAVADRLDEQAERFRPDAEYFVNPAKVLALDLSALTPVVLGDGPVAGVAAQRTSAMLARTARTPAMWGRLPGRGSPGGRLSLRSLRGSGWRDRRSARHLHRSLPRRTERTEAGLGAAARPGPLRGRRPRRARAPQHRPVGGRPGNLVRCAGARAPVHSRARPRSGWPSWSPRVTSPLSTSRSATGSTRRRSPGSPTCISHGRQQSDRRRHRHHRQRIGQQPAHR</sequence>
<protein>
    <submittedName>
        <fullName evidence="1">Uncharacterized protein</fullName>
    </submittedName>
</protein>
<accession>A0AC61U1T2</accession>
<gene>
    <name evidence="1" type="ORF">LP422_15030</name>
</gene>
<proteinExistence type="predicted"/>
<dbReference type="EMBL" id="CP087977">
    <property type="protein sequence ID" value="UUZ43975.1"/>
    <property type="molecule type" value="Genomic_DNA"/>
</dbReference>
<organism evidence="1 2">
    <name type="scientific">Janibacter limosus</name>
    <dbReference type="NCBI Taxonomy" id="53458"/>
    <lineage>
        <taxon>Bacteria</taxon>
        <taxon>Bacillati</taxon>
        <taxon>Actinomycetota</taxon>
        <taxon>Actinomycetes</taxon>
        <taxon>Micrococcales</taxon>
        <taxon>Intrasporangiaceae</taxon>
        <taxon>Janibacter</taxon>
    </lineage>
</organism>
<dbReference type="Proteomes" id="UP001059663">
    <property type="component" value="Chromosome"/>
</dbReference>